<evidence type="ECO:0000313" key="5">
    <source>
        <dbReference type="Proteomes" id="UP000034778"/>
    </source>
</evidence>
<dbReference type="PANTHER" id="PTHR43793">
    <property type="entry name" value="FAD SYNTHASE"/>
    <property type="match status" value="1"/>
</dbReference>
<keyword evidence="1 4" id="KW-0808">Transferase</keyword>
<accession>A0A0G0CLJ8</accession>
<name>A0A0G0CLJ8_9BACT</name>
<dbReference type="Gene3D" id="3.40.50.620">
    <property type="entry name" value="HUPs"/>
    <property type="match status" value="1"/>
</dbReference>
<proteinExistence type="predicted"/>
<reference evidence="4 5" key="1">
    <citation type="journal article" date="2015" name="Nature">
        <title>rRNA introns, odd ribosomes, and small enigmatic genomes across a large radiation of phyla.</title>
        <authorList>
            <person name="Brown C.T."/>
            <person name="Hug L.A."/>
            <person name="Thomas B.C."/>
            <person name="Sharon I."/>
            <person name="Castelle C.J."/>
            <person name="Singh A."/>
            <person name="Wilkins M.J."/>
            <person name="Williams K.H."/>
            <person name="Banfield J.F."/>
        </authorList>
    </citation>
    <scope>NUCLEOTIDE SEQUENCE [LARGE SCALE GENOMIC DNA]</scope>
</reference>
<sequence length="124" mass="14127">MKLKKVLVGGCFDILHVGHIKFLKKAKSFGDYLIVLLESDENIKKLKGKGKPIFSLKERITVLKAIKYVDKVIVVPKNPTHETYLKLIKKIKPNVVAITEGDILQKHKLSKNTNLIRQNWLGLN</sequence>
<dbReference type="AlphaFoldDB" id="A0A0G0CLJ8"/>
<dbReference type="STRING" id="1618566.UR35_C0009G0003"/>
<dbReference type="PANTHER" id="PTHR43793:SF1">
    <property type="entry name" value="FAD SYNTHASE"/>
    <property type="match status" value="1"/>
</dbReference>
<dbReference type="EMBL" id="LBOW01000009">
    <property type="protein sequence ID" value="KKP44292.1"/>
    <property type="molecule type" value="Genomic_DNA"/>
</dbReference>
<organism evidence="4 5">
    <name type="scientific">Candidatus Woesebacteria bacterium GW2011_GWB1_33_22</name>
    <dbReference type="NCBI Taxonomy" id="1618566"/>
    <lineage>
        <taxon>Bacteria</taxon>
        <taxon>Candidatus Woeseibacteriota</taxon>
    </lineage>
</organism>
<dbReference type="NCBIfam" id="TIGR00125">
    <property type="entry name" value="cyt_tran_rel"/>
    <property type="match status" value="1"/>
</dbReference>
<protein>
    <submittedName>
        <fullName evidence="4">Glycerol-3-phosphate cytidyltransferase TagD</fullName>
    </submittedName>
</protein>
<evidence type="ECO:0000259" key="3">
    <source>
        <dbReference type="Pfam" id="PF01467"/>
    </source>
</evidence>
<dbReference type="Pfam" id="PF01467">
    <property type="entry name" value="CTP_transf_like"/>
    <property type="match status" value="1"/>
</dbReference>
<dbReference type="GO" id="GO:0016779">
    <property type="term" value="F:nucleotidyltransferase activity"/>
    <property type="evidence" value="ECO:0007669"/>
    <property type="project" value="UniProtKB-KW"/>
</dbReference>
<gene>
    <name evidence="4" type="ORF">UR35_C0009G0003</name>
</gene>
<feature type="domain" description="Cytidyltransferase-like" evidence="3">
    <location>
        <begin position="7"/>
        <end position="104"/>
    </location>
</feature>
<evidence type="ECO:0000256" key="1">
    <source>
        <dbReference type="ARBA" id="ARBA00022679"/>
    </source>
</evidence>
<dbReference type="Proteomes" id="UP000034778">
    <property type="component" value="Unassembled WGS sequence"/>
</dbReference>
<keyword evidence="2" id="KW-0548">Nucleotidyltransferase</keyword>
<dbReference type="InterPro" id="IPR050385">
    <property type="entry name" value="Archaeal_FAD_synthase"/>
</dbReference>
<dbReference type="InterPro" id="IPR004821">
    <property type="entry name" value="Cyt_trans-like"/>
</dbReference>
<dbReference type="InterPro" id="IPR014729">
    <property type="entry name" value="Rossmann-like_a/b/a_fold"/>
</dbReference>
<dbReference type="SUPFAM" id="SSF52374">
    <property type="entry name" value="Nucleotidylyl transferase"/>
    <property type="match status" value="1"/>
</dbReference>
<comment type="caution">
    <text evidence="4">The sequence shown here is derived from an EMBL/GenBank/DDBJ whole genome shotgun (WGS) entry which is preliminary data.</text>
</comment>
<evidence type="ECO:0000313" key="4">
    <source>
        <dbReference type="EMBL" id="KKP44292.1"/>
    </source>
</evidence>
<evidence type="ECO:0000256" key="2">
    <source>
        <dbReference type="ARBA" id="ARBA00022695"/>
    </source>
</evidence>